<name>A0AA96RF02_9BACL</name>
<dbReference type="KEGG" id="paun:MJA45_08385"/>
<protein>
    <submittedName>
        <fullName evidence="1">Peptidase U32 family protein</fullName>
    </submittedName>
</protein>
<evidence type="ECO:0000313" key="2">
    <source>
        <dbReference type="Proteomes" id="UP001305702"/>
    </source>
</evidence>
<proteinExistence type="predicted"/>
<dbReference type="InterPro" id="IPR051454">
    <property type="entry name" value="RNA/ubiquinone_mod_enzymes"/>
</dbReference>
<dbReference type="RefSeq" id="WP_315606810.1">
    <property type="nucleotide sequence ID" value="NZ_CP130318.1"/>
</dbReference>
<sequence length="310" mass="35195">MGYKPELLATAGSLEEVTKIIDAGADAVTIGESTYGMRLPGDFTIEEIREVAKRAHEREAKVYVVVNNIMSNDLLAGLPDYLKQVEQAGADALVFGDPAVLIAMRQAGVNLPLHWNAEMTSTNYVTANYWGTKGATRVVLARELNLEQVLEIKRKAEVEVQVQVHGITNIYHSKRELVANYRNHLGRKAEGETYSPEQGLFLIEAERRDERYPIYEDRNGTHIMSSEDLCMLENLHELMEGGIDSFKIEGLLKTPEYNEAVVKAYRRVIDAYTADPEHYEFQDEWLEAVERVQPGNRPLSYGFFYKEQVY</sequence>
<accession>A0AA96RF02</accession>
<gene>
    <name evidence="1" type="ORF">MJA45_08385</name>
</gene>
<dbReference type="EMBL" id="CP130318">
    <property type="protein sequence ID" value="WNQ13030.1"/>
    <property type="molecule type" value="Genomic_DNA"/>
</dbReference>
<keyword evidence="2" id="KW-1185">Reference proteome</keyword>
<dbReference type="SUPFAM" id="SSF51412">
    <property type="entry name" value="Inosine monophosphate dehydrogenase (IMPDH)"/>
    <property type="match status" value="1"/>
</dbReference>
<reference evidence="1 2" key="1">
    <citation type="submission" date="2022-02" db="EMBL/GenBank/DDBJ databases">
        <title>Paenibacillus sp. MBLB1776 Whole Genome Shotgun Sequencing.</title>
        <authorList>
            <person name="Hwang C.Y."/>
            <person name="Cho E.-S."/>
            <person name="Seo M.-J."/>
        </authorList>
    </citation>
    <scope>NUCLEOTIDE SEQUENCE [LARGE SCALE GENOMIC DNA]</scope>
    <source>
        <strain evidence="1 2">MBLB1776</strain>
    </source>
</reference>
<dbReference type="Proteomes" id="UP001305702">
    <property type="component" value="Chromosome"/>
</dbReference>
<dbReference type="InterPro" id="IPR001539">
    <property type="entry name" value="Peptidase_U32"/>
</dbReference>
<dbReference type="Pfam" id="PF01136">
    <property type="entry name" value="Peptidase_U32"/>
    <property type="match status" value="1"/>
</dbReference>
<dbReference type="PANTHER" id="PTHR30217:SF7">
    <property type="entry name" value="TRNA HYDROXYLATION PROTEIN P2"/>
    <property type="match status" value="1"/>
</dbReference>
<evidence type="ECO:0000313" key="1">
    <source>
        <dbReference type="EMBL" id="WNQ13030.1"/>
    </source>
</evidence>
<organism evidence="1 2">
    <name type="scientific">Paenibacillus aurantius</name>
    <dbReference type="NCBI Taxonomy" id="2918900"/>
    <lineage>
        <taxon>Bacteria</taxon>
        <taxon>Bacillati</taxon>
        <taxon>Bacillota</taxon>
        <taxon>Bacilli</taxon>
        <taxon>Bacillales</taxon>
        <taxon>Paenibacillaceae</taxon>
        <taxon>Paenibacillus</taxon>
    </lineage>
</organism>
<dbReference type="PANTHER" id="PTHR30217">
    <property type="entry name" value="PEPTIDASE U32 FAMILY"/>
    <property type="match status" value="1"/>
</dbReference>
<dbReference type="AlphaFoldDB" id="A0AA96RF02"/>